<keyword evidence="12" id="KW-1185">Reference proteome</keyword>
<dbReference type="PANTHER" id="PTHR30489:SF0">
    <property type="entry name" value="LIPOPROTEIN-RELEASING SYSTEM TRANSMEMBRANE PROTEIN LOLE"/>
    <property type="match status" value="1"/>
</dbReference>
<feature type="domain" description="MacB-like periplasmic core" evidence="10">
    <location>
        <begin position="27"/>
        <end position="267"/>
    </location>
</feature>
<dbReference type="GO" id="GO:0044874">
    <property type="term" value="P:lipoprotein localization to outer membrane"/>
    <property type="evidence" value="ECO:0007669"/>
    <property type="project" value="TreeGrafter"/>
</dbReference>
<evidence type="ECO:0000259" key="10">
    <source>
        <dbReference type="Pfam" id="PF12704"/>
    </source>
</evidence>
<feature type="transmembrane region" description="Helical" evidence="8">
    <location>
        <begin position="295"/>
        <end position="319"/>
    </location>
</feature>
<keyword evidence="4 8" id="KW-0812">Transmembrane</keyword>
<evidence type="ECO:0000313" key="12">
    <source>
        <dbReference type="Proteomes" id="UP001302494"/>
    </source>
</evidence>
<dbReference type="Pfam" id="PF12704">
    <property type="entry name" value="MacB_PCD"/>
    <property type="match status" value="1"/>
</dbReference>
<evidence type="ECO:0000256" key="5">
    <source>
        <dbReference type="ARBA" id="ARBA00022989"/>
    </source>
</evidence>
<dbReference type="InterPro" id="IPR003838">
    <property type="entry name" value="ABC3_permease_C"/>
</dbReference>
<feature type="region of interest" description="Disordered" evidence="7">
    <location>
        <begin position="145"/>
        <end position="169"/>
    </location>
</feature>
<feature type="transmembrane region" description="Helical" evidence="8">
    <location>
        <begin position="340"/>
        <end position="369"/>
    </location>
</feature>
<feature type="domain" description="ABC3 transporter permease C-terminal" evidence="9">
    <location>
        <begin position="298"/>
        <end position="421"/>
    </location>
</feature>
<organism evidence="11 12">
    <name type="scientific">Candidatus Nitrospira neomarina</name>
    <dbReference type="NCBI Taxonomy" id="3020899"/>
    <lineage>
        <taxon>Bacteria</taxon>
        <taxon>Pseudomonadati</taxon>
        <taxon>Nitrospirota</taxon>
        <taxon>Nitrospiria</taxon>
        <taxon>Nitrospirales</taxon>
        <taxon>Nitrospiraceae</taxon>
        <taxon>Nitrospira</taxon>
    </lineage>
</organism>
<dbReference type="EMBL" id="CP116968">
    <property type="protein sequence ID" value="WNM61816.1"/>
    <property type="molecule type" value="Genomic_DNA"/>
</dbReference>
<comment type="similarity">
    <text evidence="2">Belongs to the ABC-4 integral membrane protein family. LolC/E subfamily.</text>
</comment>
<gene>
    <name evidence="11" type="ORF">PQG83_19045</name>
</gene>
<evidence type="ECO:0000256" key="1">
    <source>
        <dbReference type="ARBA" id="ARBA00004651"/>
    </source>
</evidence>
<proteinExistence type="inferred from homology"/>
<dbReference type="PANTHER" id="PTHR30489">
    <property type="entry name" value="LIPOPROTEIN-RELEASING SYSTEM TRANSMEMBRANE PROTEIN LOLE"/>
    <property type="match status" value="1"/>
</dbReference>
<keyword evidence="3" id="KW-1003">Cell membrane</keyword>
<keyword evidence="5 8" id="KW-1133">Transmembrane helix</keyword>
<accession>A0AA96K073</accession>
<dbReference type="InterPro" id="IPR025857">
    <property type="entry name" value="MacB_PCD"/>
</dbReference>
<protein>
    <submittedName>
        <fullName evidence="11">ABC transporter permease</fullName>
    </submittedName>
</protein>
<evidence type="ECO:0000313" key="11">
    <source>
        <dbReference type="EMBL" id="WNM61816.1"/>
    </source>
</evidence>
<comment type="subcellular location">
    <subcellularLocation>
        <location evidence="1">Cell membrane</location>
        <topology evidence="1">Multi-pass membrane protein</topology>
    </subcellularLocation>
</comment>
<evidence type="ECO:0000256" key="3">
    <source>
        <dbReference type="ARBA" id="ARBA00022475"/>
    </source>
</evidence>
<feature type="transmembrane region" description="Helical" evidence="8">
    <location>
        <begin position="25"/>
        <end position="48"/>
    </location>
</feature>
<evidence type="ECO:0000256" key="4">
    <source>
        <dbReference type="ARBA" id="ARBA00022692"/>
    </source>
</evidence>
<dbReference type="AlphaFoldDB" id="A0AA96K073"/>
<keyword evidence="6 8" id="KW-0472">Membrane</keyword>
<sequence length="428" mass="46903">MTLPYEILVGLRYLRAKRRQRTISLNTFISITGITLGVAALIGTLGIMTGFKEDLQSKILGTTAHVIVQERGSNDMKGYADLVDQIEAVPDVIAAAPFIFKQVLVTSKTAVQGIILRGIQPSQETRVTDIEANMKFGDLADLTRTFAPPTSTSPDSGRDNPTPAPSNPPGIILGKELAFRLGVFIGDTINVVSPVGPMTSLTMTPKIRPYTVVGVFESGMFEYDSSLSYISLEEAQKFFNLGETVTGIQVKVNDVFLAQQIAQRLEATLGHIFIARDWMQLNRNLFSALKLEKTMMFLLLVLITLVASFNIVGTLTMIVNEKQREIAILKAMGATPGAIMRIFMLNGLVIGIVGTGIGVPLGYTFLWLIQNYWTFDASVYYISRIPVHILPLDVLLVATSAILISFAATFYPSWQAAKLDPVSALRYE</sequence>
<dbReference type="Pfam" id="PF02687">
    <property type="entry name" value="FtsX"/>
    <property type="match status" value="1"/>
</dbReference>
<dbReference type="Proteomes" id="UP001302494">
    <property type="component" value="Chromosome"/>
</dbReference>
<evidence type="ECO:0000256" key="2">
    <source>
        <dbReference type="ARBA" id="ARBA00005236"/>
    </source>
</evidence>
<dbReference type="InterPro" id="IPR051447">
    <property type="entry name" value="Lipoprotein-release_system"/>
</dbReference>
<name>A0AA96K073_9BACT</name>
<evidence type="ECO:0000256" key="7">
    <source>
        <dbReference type="SAM" id="MobiDB-lite"/>
    </source>
</evidence>
<reference evidence="11 12" key="1">
    <citation type="submission" date="2023-01" db="EMBL/GenBank/DDBJ databases">
        <title>Cultivation and genomic characterization of new, ubiquitous marine nitrite-oxidizing bacteria from the Nitrospirales.</title>
        <authorList>
            <person name="Mueller A.J."/>
            <person name="Daebeler A."/>
            <person name="Herbold C.W."/>
            <person name="Kirkegaard R.H."/>
            <person name="Daims H."/>
        </authorList>
    </citation>
    <scope>NUCLEOTIDE SEQUENCE [LARGE SCALE GENOMIC DNA]</scope>
    <source>
        <strain evidence="11 12">DK</strain>
    </source>
</reference>
<evidence type="ECO:0000259" key="9">
    <source>
        <dbReference type="Pfam" id="PF02687"/>
    </source>
</evidence>
<evidence type="ECO:0000256" key="8">
    <source>
        <dbReference type="SAM" id="Phobius"/>
    </source>
</evidence>
<dbReference type="KEGG" id="nneo:PQG83_19045"/>
<dbReference type="GO" id="GO:0098797">
    <property type="term" value="C:plasma membrane protein complex"/>
    <property type="evidence" value="ECO:0007669"/>
    <property type="project" value="TreeGrafter"/>
</dbReference>
<feature type="transmembrane region" description="Helical" evidence="8">
    <location>
        <begin position="389"/>
        <end position="411"/>
    </location>
</feature>
<dbReference type="RefSeq" id="WP_312744406.1">
    <property type="nucleotide sequence ID" value="NZ_CP116968.1"/>
</dbReference>
<evidence type="ECO:0000256" key="6">
    <source>
        <dbReference type="ARBA" id="ARBA00023136"/>
    </source>
</evidence>